<gene>
    <name evidence="2" type="ORF">L211DRAFT_843017</name>
</gene>
<dbReference type="AlphaFoldDB" id="A0A3N4L8C3"/>
<feature type="compositionally biased region" description="Basic and acidic residues" evidence="1">
    <location>
        <begin position="415"/>
        <end position="427"/>
    </location>
</feature>
<dbReference type="EMBL" id="ML121598">
    <property type="protein sequence ID" value="RPB19113.1"/>
    <property type="molecule type" value="Genomic_DNA"/>
</dbReference>
<name>A0A3N4L8C3_9PEZI</name>
<accession>A0A3N4L8C3</accession>
<organism evidence="2 3">
    <name type="scientific">Terfezia boudieri ATCC MYA-4762</name>
    <dbReference type="NCBI Taxonomy" id="1051890"/>
    <lineage>
        <taxon>Eukaryota</taxon>
        <taxon>Fungi</taxon>
        <taxon>Dikarya</taxon>
        <taxon>Ascomycota</taxon>
        <taxon>Pezizomycotina</taxon>
        <taxon>Pezizomycetes</taxon>
        <taxon>Pezizales</taxon>
        <taxon>Pezizaceae</taxon>
        <taxon>Terfezia</taxon>
    </lineage>
</organism>
<dbReference type="InParanoid" id="A0A3N4L8C3"/>
<dbReference type="OrthoDB" id="3545258at2759"/>
<feature type="region of interest" description="Disordered" evidence="1">
    <location>
        <begin position="115"/>
        <end position="141"/>
    </location>
</feature>
<evidence type="ECO:0008006" key="4">
    <source>
        <dbReference type="Google" id="ProtNLM"/>
    </source>
</evidence>
<protein>
    <recommendedName>
        <fullName evidence="4">HNH nuclease domain-containing protein</fullName>
    </recommendedName>
</protein>
<proteinExistence type="predicted"/>
<keyword evidence="3" id="KW-1185">Reference proteome</keyword>
<evidence type="ECO:0000313" key="3">
    <source>
        <dbReference type="Proteomes" id="UP000267821"/>
    </source>
</evidence>
<evidence type="ECO:0000313" key="2">
    <source>
        <dbReference type="EMBL" id="RPB19113.1"/>
    </source>
</evidence>
<evidence type="ECO:0000256" key="1">
    <source>
        <dbReference type="SAM" id="MobiDB-lite"/>
    </source>
</evidence>
<feature type="region of interest" description="Disordered" evidence="1">
    <location>
        <begin position="406"/>
        <end position="427"/>
    </location>
</feature>
<dbReference type="Proteomes" id="UP000267821">
    <property type="component" value="Unassembled WGS sequence"/>
</dbReference>
<reference evidence="2 3" key="1">
    <citation type="journal article" date="2018" name="Nat. Ecol. Evol.">
        <title>Pezizomycetes genomes reveal the molecular basis of ectomycorrhizal truffle lifestyle.</title>
        <authorList>
            <person name="Murat C."/>
            <person name="Payen T."/>
            <person name="Noel B."/>
            <person name="Kuo A."/>
            <person name="Morin E."/>
            <person name="Chen J."/>
            <person name="Kohler A."/>
            <person name="Krizsan K."/>
            <person name="Balestrini R."/>
            <person name="Da Silva C."/>
            <person name="Montanini B."/>
            <person name="Hainaut M."/>
            <person name="Levati E."/>
            <person name="Barry K.W."/>
            <person name="Belfiori B."/>
            <person name="Cichocki N."/>
            <person name="Clum A."/>
            <person name="Dockter R.B."/>
            <person name="Fauchery L."/>
            <person name="Guy J."/>
            <person name="Iotti M."/>
            <person name="Le Tacon F."/>
            <person name="Lindquist E.A."/>
            <person name="Lipzen A."/>
            <person name="Malagnac F."/>
            <person name="Mello A."/>
            <person name="Molinier V."/>
            <person name="Miyauchi S."/>
            <person name="Poulain J."/>
            <person name="Riccioni C."/>
            <person name="Rubini A."/>
            <person name="Sitrit Y."/>
            <person name="Splivallo R."/>
            <person name="Traeger S."/>
            <person name="Wang M."/>
            <person name="Zifcakova L."/>
            <person name="Wipf D."/>
            <person name="Zambonelli A."/>
            <person name="Paolocci F."/>
            <person name="Nowrousian M."/>
            <person name="Ottonello S."/>
            <person name="Baldrian P."/>
            <person name="Spatafora J.W."/>
            <person name="Henrissat B."/>
            <person name="Nagy L.G."/>
            <person name="Aury J.M."/>
            <person name="Wincker P."/>
            <person name="Grigoriev I.V."/>
            <person name="Bonfante P."/>
            <person name="Martin F.M."/>
        </authorList>
    </citation>
    <scope>NUCLEOTIDE SEQUENCE [LARGE SCALE GENOMIC DNA]</scope>
    <source>
        <strain evidence="2 3">ATCC MYA-4762</strain>
    </source>
</reference>
<sequence length="448" mass="49841">MLMQRPHPNYPPLLPRAALLGPLRPYPIAWRNEITDRLQAGRGIPISRAFLALCNLNLLEYAPLEDRNHIQRSLQNSTDQQITALSQSLTLALREFLTIGGRINSSLAASTVGAPTPPIGNQGSTFSPLAGNRTTRSATAAQQARHRDNECCILSHIPGPQVANIFPFSPGLGPCSLHETKPHIFSLLTYLAGPTAVDNLTNYLLQVTTGQEGYGHTQVNRLENLLCLNRGYHEDFGHGFFVLEPAGDPLAGLDPNGRLSEYEVRFSWVPQYRSRLPVPGDDESQHVLEDDHEAHRDDAGEDEYYQLQGEGDWDLAQVLDPGVPMEEERDPTLFGRVISRTPGIRLGLRIRGRQTPVRVETGFTFNLTTPDPVDYPLPHPDLLSLHAALMRVARAAGATAIEEDEFFSSDEEELEQGKDGRSTDEHLSYPLRRFLEGMLSPENHREDF</sequence>